<sequence>MLTGLPITSIEHVGSTAIPGLPAKPILEIDIIVPRGIVAPATEALISAGYTHCGNLGVTDREAPKAPDERPARNVYLCVAGTLHVRNHLAVRGALLANPTLWNRYGAVKQQLAIEPGLVIHRYIAGKSAVLQDILAVSDLTDEEKTEIYELNTRK</sequence>
<dbReference type="InterPro" id="IPR007344">
    <property type="entry name" value="GrpB/CoaE"/>
</dbReference>
<keyword evidence="2" id="KW-1185">Reference proteome</keyword>
<dbReference type="Gene3D" id="3.30.460.10">
    <property type="entry name" value="Beta Polymerase, domain 2"/>
    <property type="match status" value="1"/>
</dbReference>
<name>A0A3A5M9D0_9MICC</name>
<dbReference type="Pfam" id="PF04229">
    <property type="entry name" value="GrpB"/>
    <property type="match status" value="1"/>
</dbReference>
<comment type="caution">
    <text evidence="1">The sequence shown here is derived from an EMBL/GenBank/DDBJ whole genome shotgun (WGS) entry which is preliminary data.</text>
</comment>
<reference evidence="1 2" key="1">
    <citation type="submission" date="2018-09" db="EMBL/GenBank/DDBJ databases">
        <title>Novel species of Arthrobacter.</title>
        <authorList>
            <person name="Liu Q."/>
            <person name="Xin Y.-H."/>
        </authorList>
    </citation>
    <scope>NUCLEOTIDE SEQUENCE [LARGE SCALE GENOMIC DNA]</scope>
    <source>
        <strain evidence="1 2">Hz2</strain>
    </source>
</reference>
<dbReference type="OrthoDB" id="9799092at2"/>
<dbReference type="PANTHER" id="PTHR34822">
    <property type="entry name" value="GRPB DOMAIN PROTEIN (AFU_ORTHOLOGUE AFUA_1G01530)"/>
    <property type="match status" value="1"/>
</dbReference>
<accession>A0A3A5M9D0</accession>
<evidence type="ECO:0000313" key="2">
    <source>
        <dbReference type="Proteomes" id="UP000272560"/>
    </source>
</evidence>
<dbReference type="AlphaFoldDB" id="A0A3A5M9D0"/>
<evidence type="ECO:0000313" key="1">
    <source>
        <dbReference type="EMBL" id="RJT75654.1"/>
    </source>
</evidence>
<protein>
    <submittedName>
        <fullName evidence="1">GrpB family protein</fullName>
    </submittedName>
</protein>
<proteinExistence type="predicted"/>
<dbReference type="Proteomes" id="UP000272560">
    <property type="component" value="Unassembled WGS sequence"/>
</dbReference>
<dbReference type="EMBL" id="QZVT01000015">
    <property type="protein sequence ID" value="RJT75654.1"/>
    <property type="molecule type" value="Genomic_DNA"/>
</dbReference>
<dbReference type="InterPro" id="IPR043519">
    <property type="entry name" value="NT_sf"/>
</dbReference>
<gene>
    <name evidence="1" type="ORF">D6T63_17710</name>
</gene>
<organism evidence="1 2">
    <name type="scientific">Arthrobacter cheniae</name>
    <dbReference type="NCBI Taxonomy" id="1258888"/>
    <lineage>
        <taxon>Bacteria</taxon>
        <taxon>Bacillati</taxon>
        <taxon>Actinomycetota</taxon>
        <taxon>Actinomycetes</taxon>
        <taxon>Micrococcales</taxon>
        <taxon>Micrococcaceae</taxon>
        <taxon>Arthrobacter</taxon>
    </lineage>
</organism>
<dbReference type="SUPFAM" id="SSF81301">
    <property type="entry name" value="Nucleotidyltransferase"/>
    <property type="match status" value="1"/>
</dbReference>
<dbReference type="PANTHER" id="PTHR34822:SF1">
    <property type="entry name" value="GRPB FAMILY PROTEIN"/>
    <property type="match status" value="1"/>
</dbReference>